<gene>
    <name evidence="1" type="ORF">IPJ27_11470</name>
</gene>
<evidence type="ECO:0000313" key="2">
    <source>
        <dbReference type="Proteomes" id="UP000697998"/>
    </source>
</evidence>
<sequence>MKAPKILPWIAHKTGISEELALKLWRRAAGEAEVIAGCCDSSDYYRLAVERFIDFAEAEGDCSVVRETVGSRTCISWLWRYQNRISKLNLITAHNLVRLWQANLSDLLGGQKHAA</sequence>
<proteinExistence type="predicted"/>
<name>A0A935PZR7_9PROT</name>
<reference evidence="1 2" key="1">
    <citation type="submission" date="2020-10" db="EMBL/GenBank/DDBJ databases">
        <title>Connecting structure to function with the recovery of over 1000 high-quality activated sludge metagenome-assembled genomes encoding full-length rRNA genes using long-read sequencing.</title>
        <authorList>
            <person name="Singleton C.M."/>
            <person name="Petriglieri F."/>
            <person name="Kristensen J.M."/>
            <person name="Kirkegaard R.H."/>
            <person name="Michaelsen T.Y."/>
            <person name="Andersen M.H."/>
            <person name="Karst S.M."/>
            <person name="Dueholm M.S."/>
            <person name="Nielsen P.H."/>
            <person name="Albertsen M."/>
        </authorList>
    </citation>
    <scope>NUCLEOTIDE SEQUENCE [LARGE SCALE GENOMIC DNA]</scope>
    <source>
        <strain evidence="1">EsbW_18-Q3-R4-48_BATAC.285</strain>
    </source>
</reference>
<dbReference type="AlphaFoldDB" id="A0A935PZR7"/>
<organism evidence="1 2">
    <name type="scientific">Candidatus Accumulibacter proximus</name>
    <dbReference type="NCBI Taxonomy" id="2954385"/>
    <lineage>
        <taxon>Bacteria</taxon>
        <taxon>Pseudomonadati</taxon>
        <taxon>Pseudomonadota</taxon>
        <taxon>Betaproteobacteria</taxon>
        <taxon>Candidatus Accumulibacter</taxon>
    </lineage>
</organism>
<dbReference type="Proteomes" id="UP000697998">
    <property type="component" value="Unassembled WGS sequence"/>
</dbReference>
<evidence type="ECO:0000313" key="1">
    <source>
        <dbReference type="EMBL" id="MBK7675317.1"/>
    </source>
</evidence>
<comment type="caution">
    <text evidence="1">The sequence shown here is derived from an EMBL/GenBank/DDBJ whole genome shotgun (WGS) entry which is preliminary data.</text>
</comment>
<dbReference type="EMBL" id="JADJMH010000009">
    <property type="protein sequence ID" value="MBK7675317.1"/>
    <property type="molecule type" value="Genomic_DNA"/>
</dbReference>
<accession>A0A935PZR7</accession>
<protein>
    <submittedName>
        <fullName evidence="1">Uncharacterized protein</fullName>
    </submittedName>
</protein>